<comment type="catalytic activity">
    <reaction evidence="6">
        <text>2'-phospho-[ligated tRNA] + NAD(+) = mature tRNA + ADP-alpha-D-ribose 1'',2''-cyclic phosphate + nicotinamide</text>
        <dbReference type="Rhea" id="RHEA:23324"/>
        <dbReference type="Rhea" id="RHEA-COMP:11106"/>
        <dbReference type="Rhea" id="RHEA-COMP:11107"/>
        <dbReference type="ChEBI" id="CHEBI:17154"/>
        <dbReference type="ChEBI" id="CHEBI:57540"/>
        <dbReference type="ChEBI" id="CHEBI:76596"/>
        <dbReference type="ChEBI" id="CHEBI:82883"/>
        <dbReference type="ChEBI" id="CHEBI:85027"/>
        <dbReference type="EC" id="2.7.1.160"/>
    </reaction>
</comment>
<organism evidence="7 8">
    <name type="scientific">Collybiopsis confluens</name>
    <dbReference type="NCBI Taxonomy" id="2823264"/>
    <lineage>
        <taxon>Eukaryota</taxon>
        <taxon>Fungi</taxon>
        <taxon>Dikarya</taxon>
        <taxon>Basidiomycota</taxon>
        <taxon>Agaricomycotina</taxon>
        <taxon>Agaricomycetes</taxon>
        <taxon>Agaricomycetidae</taxon>
        <taxon>Agaricales</taxon>
        <taxon>Marasmiineae</taxon>
        <taxon>Omphalotaceae</taxon>
        <taxon>Collybiopsis</taxon>
    </lineage>
</organism>
<reference evidence="7 8" key="1">
    <citation type="journal article" date="2020" name="ISME J.">
        <title>Uncovering the hidden diversity of litter-decomposition mechanisms in mushroom-forming fungi.</title>
        <authorList>
            <person name="Floudas D."/>
            <person name="Bentzer J."/>
            <person name="Ahren D."/>
            <person name="Johansson T."/>
            <person name="Persson P."/>
            <person name="Tunlid A."/>
        </authorList>
    </citation>
    <scope>NUCLEOTIDE SEQUENCE [LARGE SCALE GENOMIC DNA]</scope>
    <source>
        <strain evidence="7 8">CBS 406.79</strain>
    </source>
</reference>
<evidence type="ECO:0000313" key="8">
    <source>
        <dbReference type="Proteomes" id="UP000518752"/>
    </source>
</evidence>
<dbReference type="EC" id="2.7.1.160" evidence="3"/>
<dbReference type="Pfam" id="PF01885">
    <property type="entry name" value="PTS_2-RNA"/>
    <property type="match status" value="1"/>
</dbReference>
<dbReference type="InterPro" id="IPR042080">
    <property type="entry name" value="RNA_2'-PTrans_N"/>
</dbReference>
<comment type="function">
    <text evidence="1">Catalyzes the last step of tRNA splicing, the transfer of the splice junction 2'-phosphate from ligated tRNA to NAD to produce ADP-ribose 1''-2'' cyclic phosphate.</text>
</comment>
<name>A0A8H5HJV8_9AGAR</name>
<keyword evidence="4" id="KW-0808">Transferase</keyword>
<dbReference type="PANTHER" id="PTHR12684">
    <property type="entry name" value="PUTATIVE PHOSPHOTRANSFERASE"/>
    <property type="match status" value="1"/>
</dbReference>
<dbReference type="Gene3D" id="3.20.170.30">
    <property type="match status" value="1"/>
</dbReference>
<evidence type="ECO:0000256" key="2">
    <source>
        <dbReference type="ARBA" id="ARBA00009836"/>
    </source>
</evidence>
<dbReference type="EMBL" id="JAACJN010000042">
    <property type="protein sequence ID" value="KAF5384587.1"/>
    <property type="molecule type" value="Genomic_DNA"/>
</dbReference>
<evidence type="ECO:0000256" key="6">
    <source>
        <dbReference type="ARBA" id="ARBA00047949"/>
    </source>
</evidence>
<dbReference type="InterPro" id="IPR002745">
    <property type="entry name" value="Ptrans_KptA/Tpt1"/>
</dbReference>
<dbReference type="SUPFAM" id="SSF56399">
    <property type="entry name" value="ADP-ribosylation"/>
    <property type="match status" value="1"/>
</dbReference>
<dbReference type="AlphaFoldDB" id="A0A8H5HJV8"/>
<evidence type="ECO:0000256" key="4">
    <source>
        <dbReference type="ARBA" id="ARBA00022679"/>
    </source>
</evidence>
<keyword evidence="8" id="KW-1185">Reference proteome</keyword>
<sequence>MPILSPLPASLPPDTDPGRRIASLIKNHEVVSTYTQGLGWTKPKRRSYGHAKRLALSKVLWRLLRAVNTEGKAWPDRREGIRIRSDGFVNAQDVLAHPLLAEVNFMDIEDVVRKDSQKRFTVKFEVHGRDGGFSGWWIRGNAKESHASTQEVENELHLERVSSTERMSVAVHATTEEAWSSIVKHGISRMSNRYIHFFPGFTGRDNKVLNEHSCRVLVHIDLEKALSGGIKFYLASNGIILSPGNELGFLEQKYFRRVEKVAKTVSTLSEWNRGSNVGLGTHSQTEMMN</sequence>
<dbReference type="GO" id="GO:0000215">
    <property type="term" value="F:tRNA 2'-phosphotransferase activity"/>
    <property type="evidence" value="ECO:0007669"/>
    <property type="project" value="UniProtKB-EC"/>
</dbReference>
<dbReference type="PANTHER" id="PTHR12684:SF2">
    <property type="entry name" value="TRNA 2'-PHOSPHOTRANSFERASE 1"/>
    <property type="match status" value="1"/>
</dbReference>
<comment type="similarity">
    <text evidence="2">Belongs to the KptA/TPT1 family.</text>
</comment>
<gene>
    <name evidence="7" type="ORF">D9757_007477</name>
</gene>
<dbReference type="GO" id="GO:0006388">
    <property type="term" value="P:tRNA splicing, via endonucleolytic cleavage and ligation"/>
    <property type="evidence" value="ECO:0007669"/>
    <property type="project" value="TreeGrafter"/>
</dbReference>
<dbReference type="InterPro" id="IPR042081">
    <property type="entry name" value="RNA_2'-PTrans_C"/>
</dbReference>
<dbReference type="OrthoDB" id="419694at2759"/>
<accession>A0A8H5HJV8</accession>
<evidence type="ECO:0000256" key="1">
    <source>
        <dbReference type="ARBA" id="ARBA00003343"/>
    </source>
</evidence>
<evidence type="ECO:0000313" key="7">
    <source>
        <dbReference type="EMBL" id="KAF5384587.1"/>
    </source>
</evidence>
<protein>
    <recommendedName>
        <fullName evidence="3">2'-phosphotransferase</fullName>
        <ecNumber evidence="3">2.7.1.160</ecNumber>
    </recommendedName>
</protein>
<keyword evidence="5" id="KW-0520">NAD</keyword>
<comment type="caution">
    <text evidence="7">The sequence shown here is derived from an EMBL/GenBank/DDBJ whole genome shotgun (WGS) entry which is preliminary data.</text>
</comment>
<evidence type="ECO:0000256" key="5">
    <source>
        <dbReference type="ARBA" id="ARBA00023027"/>
    </source>
</evidence>
<evidence type="ECO:0000256" key="3">
    <source>
        <dbReference type="ARBA" id="ARBA00012007"/>
    </source>
</evidence>
<dbReference type="Proteomes" id="UP000518752">
    <property type="component" value="Unassembled WGS sequence"/>
</dbReference>
<dbReference type="Gene3D" id="1.10.10.970">
    <property type="entry name" value="RNA 2'-phosphotransferase, Tpt1/KptA family, N-terminal domain"/>
    <property type="match status" value="1"/>
</dbReference>
<proteinExistence type="inferred from homology"/>